<proteinExistence type="predicted"/>
<reference evidence="1" key="1">
    <citation type="submission" date="2021-05" db="EMBL/GenBank/DDBJ databases">
        <authorList>
            <person name="Alioto T."/>
            <person name="Alioto T."/>
            <person name="Gomez Garrido J."/>
        </authorList>
    </citation>
    <scope>NUCLEOTIDE SEQUENCE</scope>
</reference>
<sequence>MERCKWTHLRSQSFCPLFEGVYCTVDDKISAWNMERCRFSQTYVFLAIFKSPPDGHPISSRPKVPNVDTYLTITYNYECTEFSKTLWEIHGLHGGNGHRHHVPVFLLPSRYITIFVIDK</sequence>
<name>A0A8D8W768_9HEMI</name>
<dbReference type="AlphaFoldDB" id="A0A8D8W768"/>
<protein>
    <submittedName>
        <fullName evidence="1">Uncharacterized protein</fullName>
    </submittedName>
</protein>
<accession>A0A8D8W768</accession>
<evidence type="ECO:0000313" key="1">
    <source>
        <dbReference type="EMBL" id="CAG6648363.1"/>
    </source>
</evidence>
<organism evidence="1">
    <name type="scientific">Cacopsylla melanoneura</name>
    <dbReference type="NCBI Taxonomy" id="428564"/>
    <lineage>
        <taxon>Eukaryota</taxon>
        <taxon>Metazoa</taxon>
        <taxon>Ecdysozoa</taxon>
        <taxon>Arthropoda</taxon>
        <taxon>Hexapoda</taxon>
        <taxon>Insecta</taxon>
        <taxon>Pterygota</taxon>
        <taxon>Neoptera</taxon>
        <taxon>Paraneoptera</taxon>
        <taxon>Hemiptera</taxon>
        <taxon>Sternorrhyncha</taxon>
        <taxon>Psylloidea</taxon>
        <taxon>Psyllidae</taxon>
        <taxon>Psyllinae</taxon>
        <taxon>Cacopsylla</taxon>
    </lineage>
</organism>
<dbReference type="EMBL" id="HBUF01151382">
    <property type="protein sequence ID" value="CAG6648363.1"/>
    <property type="molecule type" value="Transcribed_RNA"/>
</dbReference>